<dbReference type="AlphaFoldDB" id="A0A3Q9GIB5"/>
<dbReference type="Gene3D" id="3.30.379.10">
    <property type="entry name" value="Chitobiase/beta-hexosaminidase domain 2-like"/>
    <property type="match status" value="1"/>
</dbReference>
<feature type="active site" description="Proton donor" evidence="4">
    <location>
        <position position="341"/>
    </location>
</feature>
<evidence type="ECO:0000256" key="1">
    <source>
        <dbReference type="ARBA" id="ARBA00006285"/>
    </source>
</evidence>
<dbReference type="SUPFAM" id="SSF49785">
    <property type="entry name" value="Galactose-binding domain-like"/>
    <property type="match status" value="1"/>
</dbReference>
<dbReference type="Pfam" id="PF00754">
    <property type="entry name" value="F5_F8_type_C"/>
    <property type="match status" value="1"/>
</dbReference>
<dbReference type="PANTHER" id="PTHR43678:SF1">
    <property type="entry name" value="BETA-N-ACETYLHEXOSAMINIDASE"/>
    <property type="match status" value="1"/>
</dbReference>
<dbReference type="PRINTS" id="PR00738">
    <property type="entry name" value="GLHYDRLASE20"/>
</dbReference>
<dbReference type="SUPFAM" id="SSF55545">
    <property type="entry name" value="beta-N-acetylhexosaminidase-like domain"/>
    <property type="match status" value="1"/>
</dbReference>
<dbReference type="Proteomes" id="UP000275951">
    <property type="component" value="Chromosome"/>
</dbReference>
<evidence type="ECO:0000256" key="2">
    <source>
        <dbReference type="ARBA" id="ARBA00022801"/>
    </source>
</evidence>
<dbReference type="SUPFAM" id="SSF51445">
    <property type="entry name" value="(Trans)glycosidases"/>
    <property type="match status" value="1"/>
</dbReference>
<organism evidence="10 11">
    <name type="scientific">Trueperella pyogenes</name>
    <dbReference type="NCBI Taxonomy" id="1661"/>
    <lineage>
        <taxon>Bacteria</taxon>
        <taxon>Bacillati</taxon>
        <taxon>Actinomycetota</taxon>
        <taxon>Actinomycetes</taxon>
        <taxon>Actinomycetales</taxon>
        <taxon>Actinomycetaceae</taxon>
        <taxon>Trueperella</taxon>
    </lineage>
</organism>
<evidence type="ECO:0000259" key="8">
    <source>
        <dbReference type="Pfam" id="PF00754"/>
    </source>
</evidence>
<dbReference type="InterPro" id="IPR017853">
    <property type="entry name" value="GH"/>
</dbReference>
<dbReference type="Gene3D" id="3.20.20.80">
    <property type="entry name" value="Glycosidases"/>
    <property type="match status" value="1"/>
</dbReference>
<dbReference type="GO" id="GO:0005975">
    <property type="term" value="P:carbohydrate metabolic process"/>
    <property type="evidence" value="ECO:0007669"/>
    <property type="project" value="InterPro"/>
</dbReference>
<sequence>MGGVVSPQINERACSLTLGVASSEGTMMSIQMKFIGSALAVALSSAALLATPSAHAQPLRTLQGGGIHDVIPAVRHFEPADGAAWTLTPDTKIVAPQSLRDEAEKFALDLAVKGNIRPKVEIDGAVDVGDIELKVDPQLNVPQRDGYTIESTKNALIVTGKTADGAFWGQQTVVQSVASAGGVQAGRVRDWADVEERSFHQDMARKYYDKNYIINLIHQMSYRKLNALQLHFSEHEGFRLESKKHPEVMSKDGVITQDQLKEILAEAKKYHVEVIPALDMPGHMRQALSEHPELRLRGHDDEARGGLDFSNPKAVEFVKSLVDEFAPLFPDTNKWHLGADEYVHPFKTADGKYPETTQRVKEKLGEDKRFVDGFVTFINEMADYLKTKHNKTDIRVWNDAFYLSDSQQTVELDKGITIDYWTKWSAAMAPVKTFVDKGHKLINYNDAYMYWVLARPGKAYFDKPSADKIFNGFHAGRFANLNHSTGQAWPSEQVERGETTNYPEWLRGASFAIWSDAPEMFTQDEVAEKTKAPYTAFADRVWYSGDERSFEQFKAAMKAVGDSPVVPADLDKLVISTQSTLESVPASGESVNPGQSVTYTASVKNTSSMTVPVTVATRASNIVTKPGNVQATLLGADGKAVVAEGKNVALKSEGTKATASSVEGNTNFTADKAIDGDADDPKSRWSSIGGRDGESITLEFAKPQDLVKLRLAWEGAHATAYTVTYSHANGPDTEDKFTYSSSQSKDATWAEHAINQKAVTKLTLTGTARSLQPYGISLFEFEAYAPGGPVKAPAAELGNEGNLQWSGTLAPEQSVAFSWDGVVKDDATAQVTTQLVSTAVYALKPGAPSVAKSELKVAETPQSATVKAPTGATQPARTFPTPGTDPTSPGKPKLKRLSNTGSSAAFMGLLALGLLGAGTAMLIRREGR</sequence>
<feature type="domain" description="F5/8 type C" evidence="8">
    <location>
        <begin position="656"/>
        <end position="731"/>
    </location>
</feature>
<keyword evidence="3" id="KW-0326">Glycosidase</keyword>
<keyword evidence="2" id="KW-0378">Hydrolase</keyword>
<evidence type="ECO:0000259" key="9">
    <source>
        <dbReference type="Pfam" id="PF02838"/>
    </source>
</evidence>
<protein>
    <submittedName>
        <fullName evidence="10">Uncharacterized protein</fullName>
    </submittedName>
</protein>
<dbReference type="Pfam" id="PF00728">
    <property type="entry name" value="Glyco_hydro_20"/>
    <property type="match status" value="1"/>
</dbReference>
<keyword evidence="6" id="KW-0472">Membrane</keyword>
<dbReference type="Gene3D" id="2.60.120.260">
    <property type="entry name" value="Galactose-binding domain-like"/>
    <property type="match status" value="1"/>
</dbReference>
<feature type="domain" description="Glycoside hydrolase family 20 catalytic" evidence="7">
    <location>
        <begin position="197"/>
        <end position="542"/>
    </location>
</feature>
<dbReference type="InterPro" id="IPR052764">
    <property type="entry name" value="GH20_Enzymes"/>
</dbReference>
<feature type="domain" description="Beta-hexosaminidase bacterial type N-terminal" evidence="9">
    <location>
        <begin position="69"/>
        <end position="191"/>
    </location>
</feature>
<comment type="similarity">
    <text evidence="1">Belongs to the glycosyl hydrolase 20 family.</text>
</comment>
<dbReference type="InterPro" id="IPR029018">
    <property type="entry name" value="Hex-like_dom2"/>
</dbReference>
<keyword evidence="6" id="KW-1133">Transmembrane helix</keyword>
<name>A0A3Q9GIB5_9ACTO</name>
<evidence type="ECO:0000313" key="11">
    <source>
        <dbReference type="Proteomes" id="UP000275951"/>
    </source>
</evidence>
<dbReference type="InterPro" id="IPR000421">
    <property type="entry name" value="FA58C"/>
</dbReference>
<evidence type="ECO:0000259" key="7">
    <source>
        <dbReference type="Pfam" id="PF00728"/>
    </source>
</evidence>
<evidence type="ECO:0000256" key="5">
    <source>
        <dbReference type="SAM" id="MobiDB-lite"/>
    </source>
</evidence>
<evidence type="ECO:0000256" key="6">
    <source>
        <dbReference type="SAM" id="Phobius"/>
    </source>
</evidence>
<dbReference type="PANTHER" id="PTHR43678">
    <property type="entry name" value="PUTATIVE (AFU_ORTHOLOGUE AFUA_2G00640)-RELATED"/>
    <property type="match status" value="1"/>
</dbReference>
<dbReference type="InterPro" id="IPR015883">
    <property type="entry name" value="Glyco_hydro_20_cat"/>
</dbReference>
<dbReference type="Pfam" id="PF02838">
    <property type="entry name" value="Glyco_hydro_20b"/>
    <property type="match status" value="1"/>
</dbReference>
<dbReference type="CDD" id="cd06564">
    <property type="entry name" value="GH20_DspB_LnbB-like"/>
    <property type="match status" value="1"/>
</dbReference>
<gene>
    <name evidence="10" type="ORF">EBQ10_09065</name>
</gene>
<dbReference type="InterPro" id="IPR025705">
    <property type="entry name" value="Beta_hexosaminidase_sua/sub"/>
</dbReference>
<feature type="transmembrane region" description="Helical" evidence="6">
    <location>
        <begin position="904"/>
        <end position="923"/>
    </location>
</feature>
<dbReference type="InterPro" id="IPR008979">
    <property type="entry name" value="Galactose-bd-like_sf"/>
</dbReference>
<evidence type="ECO:0000256" key="3">
    <source>
        <dbReference type="ARBA" id="ARBA00023295"/>
    </source>
</evidence>
<proteinExistence type="inferred from homology"/>
<keyword evidence="6" id="KW-0812">Transmembrane</keyword>
<feature type="region of interest" description="Disordered" evidence="5">
    <location>
        <begin position="861"/>
        <end position="898"/>
    </location>
</feature>
<reference evidence="10 11" key="1">
    <citation type="submission" date="2018-11" db="EMBL/GenBank/DDBJ databases">
        <title>Multidrug-resistant genes are associated with an 42-kb island TGI1 carrying a complex class 1 integron in a Trueperella pyogenes.</title>
        <authorList>
            <person name="Dong W."/>
        </authorList>
    </citation>
    <scope>NUCLEOTIDE SEQUENCE [LARGE SCALE GENOMIC DNA]</scope>
    <source>
        <strain evidence="10 11">TP4</strain>
    </source>
</reference>
<dbReference type="InterPro" id="IPR015882">
    <property type="entry name" value="HEX_bac_N"/>
</dbReference>
<dbReference type="GO" id="GO:0004563">
    <property type="term" value="F:beta-N-acetylhexosaminidase activity"/>
    <property type="evidence" value="ECO:0007669"/>
    <property type="project" value="InterPro"/>
</dbReference>
<accession>A0A3Q9GIB5</accession>
<dbReference type="EMBL" id="CP033905">
    <property type="protein sequence ID" value="AZR07417.1"/>
    <property type="molecule type" value="Genomic_DNA"/>
</dbReference>
<evidence type="ECO:0000256" key="4">
    <source>
        <dbReference type="PIRSR" id="PIRSR625705-1"/>
    </source>
</evidence>
<feature type="compositionally biased region" description="Polar residues" evidence="5">
    <location>
        <begin position="861"/>
        <end position="876"/>
    </location>
</feature>
<evidence type="ECO:0000313" key="10">
    <source>
        <dbReference type="EMBL" id="AZR07417.1"/>
    </source>
</evidence>